<dbReference type="Proteomes" id="UP000284822">
    <property type="component" value="Unassembled WGS sequence"/>
</dbReference>
<gene>
    <name evidence="4" type="ORF">DS832_04870</name>
</gene>
<protein>
    <recommendedName>
        <fullName evidence="6">Lysin</fullName>
    </recommendedName>
</protein>
<dbReference type="GO" id="GO:0016998">
    <property type="term" value="P:cell wall macromolecule catabolic process"/>
    <property type="evidence" value="ECO:0007669"/>
    <property type="project" value="InterPro"/>
</dbReference>
<dbReference type="SUPFAM" id="SSF51445">
    <property type="entry name" value="(Trans)glycosidases"/>
    <property type="match status" value="1"/>
</dbReference>
<dbReference type="SMART" id="SM00641">
    <property type="entry name" value="Glyco_25"/>
    <property type="match status" value="1"/>
</dbReference>
<evidence type="ECO:0000313" key="5">
    <source>
        <dbReference type="Proteomes" id="UP000284822"/>
    </source>
</evidence>
<comment type="similarity">
    <text evidence="1">Belongs to the glycosyl hydrolase 25 family.</text>
</comment>
<sequence>MTEREQGVDWSKFQGNNGVFAYPTDKFAICQIGGTYGGSFVDQSTYNNQVQSAGNHGLRAHTYIWYQVGNSKQLAKSCLDYYLPRIKTPKGSIVALDYEDGASADITGNTEAILYGMRRINDAGYTPMYYSYKPYTLKNVDYKRIIAEFPNSLWIAEYPDYNVRSKPDYDYFPSMDGVAIFQFTSMYIAGGLDGNVDLTGITYNGYKQANTISNVLTVKTGNGNPTTMFNSKSEAYATTPLINDTKWKADGIIVDKDGEAMFKVGNNSYVRQDCTNLNDLLVINYPADYGVNAYDGKGNAIKDSNLKFKGGSKWKVDNKLTDIPNVGLCYQVSTTEYVPVKYQVGSGFKG</sequence>
<dbReference type="GO" id="GO:0009253">
    <property type="term" value="P:peptidoglycan catabolic process"/>
    <property type="evidence" value="ECO:0007669"/>
    <property type="project" value="InterPro"/>
</dbReference>
<proteinExistence type="inferred from homology"/>
<evidence type="ECO:0008006" key="6">
    <source>
        <dbReference type="Google" id="ProtNLM"/>
    </source>
</evidence>
<dbReference type="InterPro" id="IPR018077">
    <property type="entry name" value="Glyco_hydro_fam25_subgr"/>
</dbReference>
<keyword evidence="2" id="KW-0378">Hydrolase</keyword>
<dbReference type="Gene3D" id="3.20.20.80">
    <property type="entry name" value="Glycosidases"/>
    <property type="match status" value="1"/>
</dbReference>
<reference evidence="4 5" key="1">
    <citation type="submission" date="2018-07" db="EMBL/GenBank/DDBJ databases">
        <title>Genome sequences of six Lactobacillus spp. isolated from bumble bee guts.</title>
        <authorList>
            <person name="Motta E.V.S."/>
            <person name="Moran N.A."/>
        </authorList>
    </citation>
    <scope>NUCLEOTIDE SEQUENCE [LARGE SCALE GENOMIC DNA]</scope>
    <source>
        <strain evidence="4 5">LV-8.1</strain>
    </source>
</reference>
<dbReference type="Pfam" id="PF01183">
    <property type="entry name" value="Glyco_hydro_25"/>
    <property type="match status" value="1"/>
</dbReference>
<dbReference type="PROSITE" id="PS51904">
    <property type="entry name" value="GLYCOSYL_HYDROL_F25_2"/>
    <property type="match status" value="1"/>
</dbReference>
<comment type="caution">
    <text evidence="4">The sequence shown here is derived from an EMBL/GenBank/DDBJ whole genome shotgun (WGS) entry which is preliminary data.</text>
</comment>
<dbReference type="AlphaFoldDB" id="A0A3R7CKT3"/>
<dbReference type="InterPro" id="IPR017853">
    <property type="entry name" value="GH"/>
</dbReference>
<evidence type="ECO:0000256" key="2">
    <source>
        <dbReference type="ARBA" id="ARBA00022801"/>
    </source>
</evidence>
<name>A0A3R7CKT3_9LACO</name>
<evidence type="ECO:0000256" key="3">
    <source>
        <dbReference type="ARBA" id="ARBA00023295"/>
    </source>
</evidence>
<evidence type="ECO:0000256" key="1">
    <source>
        <dbReference type="ARBA" id="ARBA00010646"/>
    </source>
</evidence>
<organism evidence="4 5">
    <name type="scientific">Bombilactobacillus bombi</name>
    <dbReference type="NCBI Taxonomy" id="1303590"/>
    <lineage>
        <taxon>Bacteria</taxon>
        <taxon>Bacillati</taxon>
        <taxon>Bacillota</taxon>
        <taxon>Bacilli</taxon>
        <taxon>Lactobacillales</taxon>
        <taxon>Lactobacillaceae</taxon>
        <taxon>Bombilactobacillus</taxon>
    </lineage>
</organism>
<dbReference type="GO" id="GO:0003796">
    <property type="term" value="F:lysozyme activity"/>
    <property type="evidence" value="ECO:0007669"/>
    <property type="project" value="InterPro"/>
</dbReference>
<dbReference type="RefSeq" id="WP_118910638.1">
    <property type="nucleotide sequence ID" value="NZ_QOCS01000009.1"/>
</dbReference>
<dbReference type="InterPro" id="IPR002053">
    <property type="entry name" value="Glyco_hydro_25"/>
</dbReference>
<evidence type="ECO:0000313" key="4">
    <source>
        <dbReference type="EMBL" id="RHW46824.1"/>
    </source>
</evidence>
<dbReference type="EMBL" id="QOCS01000009">
    <property type="protein sequence ID" value="RHW46824.1"/>
    <property type="molecule type" value="Genomic_DNA"/>
</dbReference>
<accession>A0A3R7CKT3</accession>
<keyword evidence="3" id="KW-0326">Glycosidase</keyword>